<feature type="transmembrane region" description="Helical" evidence="9">
    <location>
        <begin position="110"/>
        <end position="129"/>
    </location>
</feature>
<keyword evidence="3" id="KW-0808">Transferase</keyword>
<feature type="transmembrane region" description="Helical" evidence="9">
    <location>
        <begin position="404"/>
        <end position="423"/>
    </location>
</feature>
<dbReference type="RefSeq" id="WP_003407627.1">
    <property type="nucleotide sequence ID" value="NZ_APKD01000025.1"/>
</dbReference>
<evidence type="ECO:0000256" key="3">
    <source>
        <dbReference type="ARBA" id="ARBA00022679"/>
    </source>
</evidence>
<keyword evidence="4 9" id="KW-0812">Transmembrane</keyword>
<keyword evidence="5 9" id="KW-1133">Transmembrane helix</keyword>
<gene>
    <name evidence="10" type="ORF">MORY_08382</name>
</gene>
<protein>
    <submittedName>
        <fullName evidence="10">Uncharacterized protein</fullName>
    </submittedName>
</protein>
<dbReference type="Pfam" id="PF09594">
    <property type="entry name" value="GT87"/>
    <property type="match status" value="1"/>
</dbReference>
<feature type="transmembrane region" description="Helical" evidence="9">
    <location>
        <begin position="321"/>
        <end position="340"/>
    </location>
</feature>
<dbReference type="GO" id="GO:0016758">
    <property type="term" value="F:hexosyltransferase activity"/>
    <property type="evidence" value="ECO:0007669"/>
    <property type="project" value="InterPro"/>
</dbReference>
<evidence type="ECO:0000256" key="7">
    <source>
        <dbReference type="ARBA" id="ARBA00024033"/>
    </source>
</evidence>
<organism evidence="10 11">
    <name type="scientific">Mycobacterium orygis 112400015</name>
    <dbReference type="NCBI Taxonomy" id="1305739"/>
    <lineage>
        <taxon>Bacteria</taxon>
        <taxon>Bacillati</taxon>
        <taxon>Actinomycetota</taxon>
        <taxon>Actinomycetes</taxon>
        <taxon>Mycobacteriales</taxon>
        <taxon>Mycobacteriaceae</taxon>
        <taxon>Mycobacterium</taxon>
        <taxon>Mycobacterium tuberculosis complex</taxon>
    </lineage>
</organism>
<proteinExistence type="inferred from homology"/>
<feature type="transmembrane region" description="Helical" evidence="9">
    <location>
        <begin position="291"/>
        <end position="315"/>
    </location>
</feature>
<evidence type="ECO:0000256" key="9">
    <source>
        <dbReference type="SAM" id="Phobius"/>
    </source>
</evidence>
<comment type="similarity">
    <text evidence="7">Belongs to the glycosyltransferase 87 family.</text>
</comment>
<dbReference type="GO" id="GO:0005886">
    <property type="term" value="C:plasma membrane"/>
    <property type="evidence" value="ECO:0007669"/>
    <property type="project" value="UniProtKB-SubCell"/>
</dbReference>
<comment type="caution">
    <text evidence="10">The sequence shown here is derived from an EMBL/GenBank/DDBJ whole genome shotgun (WGS) entry which is preliminary data.</text>
</comment>
<feature type="compositionally biased region" description="Polar residues" evidence="8">
    <location>
        <begin position="560"/>
        <end position="578"/>
    </location>
</feature>
<feature type="transmembrane region" description="Helical" evidence="9">
    <location>
        <begin position="217"/>
        <end position="236"/>
    </location>
</feature>
<dbReference type="EMBL" id="APKD01000025">
    <property type="protein sequence ID" value="EMT36292.1"/>
    <property type="molecule type" value="Genomic_DNA"/>
</dbReference>
<dbReference type="AlphaFoldDB" id="A0A829C6K9"/>
<feature type="transmembrane region" description="Helical" evidence="9">
    <location>
        <begin position="525"/>
        <end position="549"/>
    </location>
</feature>
<feature type="region of interest" description="Disordered" evidence="8">
    <location>
        <begin position="553"/>
        <end position="599"/>
    </location>
</feature>
<keyword evidence="2" id="KW-1003">Cell membrane</keyword>
<evidence type="ECO:0000256" key="4">
    <source>
        <dbReference type="ARBA" id="ARBA00022692"/>
    </source>
</evidence>
<dbReference type="Proteomes" id="UP000012070">
    <property type="component" value="Unassembled WGS sequence"/>
</dbReference>
<evidence type="ECO:0000256" key="2">
    <source>
        <dbReference type="ARBA" id="ARBA00022475"/>
    </source>
</evidence>
<evidence type="ECO:0000313" key="11">
    <source>
        <dbReference type="Proteomes" id="UP000012070"/>
    </source>
</evidence>
<dbReference type="InterPro" id="IPR018584">
    <property type="entry name" value="GT87"/>
</dbReference>
<comment type="subcellular location">
    <subcellularLocation>
        <location evidence="1">Cell membrane</location>
        <topology evidence="1">Multi-pass membrane protein</topology>
    </subcellularLocation>
</comment>
<feature type="transmembrane region" description="Helical" evidence="9">
    <location>
        <begin position="267"/>
        <end position="284"/>
    </location>
</feature>
<reference evidence="11" key="2">
    <citation type="submission" date="2013-04" db="EMBL/GenBank/DDBJ databases">
        <title>Non-Mycobacterium tuberculosis sensu stricto in a globally representative population.</title>
        <authorList>
            <person name="Stone M.J."/>
            <person name="Brown T.J."/>
            <person name="Drobniewski F.A."/>
        </authorList>
    </citation>
    <scope>NUCLEOTIDE SEQUENCE [LARGE SCALE GENOMIC DNA]</scope>
    <source>
        <strain evidence="11">112400015</strain>
    </source>
</reference>
<feature type="transmembrane region" description="Helical" evidence="9">
    <location>
        <begin position="243"/>
        <end position="261"/>
    </location>
</feature>
<reference evidence="10 11" key="1">
    <citation type="submission" date="2013-03" db="EMBL/GenBank/DDBJ databases">
        <authorList>
            <person name="Casali N."/>
            <person name="Drobniewski F.A."/>
        </authorList>
    </citation>
    <scope>NUCLEOTIDE SEQUENCE [LARGE SCALE GENOMIC DNA]</scope>
    <source>
        <strain evidence="10 11">112400015</strain>
    </source>
</reference>
<keyword evidence="6 9" id="KW-0472">Membrane</keyword>
<evidence type="ECO:0000256" key="5">
    <source>
        <dbReference type="ARBA" id="ARBA00022989"/>
    </source>
</evidence>
<name>A0A829C6K9_9MYCO</name>
<evidence type="ECO:0000313" key="10">
    <source>
        <dbReference type="EMBL" id="EMT36292.1"/>
    </source>
</evidence>
<feature type="transmembrane region" description="Helical" evidence="9">
    <location>
        <begin position="483"/>
        <end position="505"/>
    </location>
</feature>
<evidence type="ECO:0000256" key="6">
    <source>
        <dbReference type="ARBA" id="ARBA00023136"/>
    </source>
</evidence>
<evidence type="ECO:0000256" key="1">
    <source>
        <dbReference type="ARBA" id="ARBA00004651"/>
    </source>
</evidence>
<accession>A0A829C6K9</accession>
<evidence type="ECO:0000256" key="8">
    <source>
        <dbReference type="SAM" id="MobiDB-lite"/>
    </source>
</evidence>
<sequence>MIPVMSARFTGFPLLSVALRHGITSGRGCGFILDVGAQRPFGNDVLLSVATRKIRSRLPGDRVGNHGALLPFRAEPRRIQMKRPPEVLRGAVTASRERLWAIGSQSERTLMLGTILLASVISAATAYALSQWYAVDVFSTLLVVPGDCWLDWGMNIGRHCFSDYAMVAAAGIQPNPADYLISLPADYQPTAVAAWAPARIPYAIFGLPSHWLGAPRLGLICYLVALTMAVISPAIWAARGARGLERVVIFVTLGAAAIPAWGVIDRGNSTGFVVPIALAYFVALSRQRWGLATITVILAVLVKPQFVVLGVVLLAARQWRWAGIGITGVVVSNIAAFLLWPRGFPGTIAQSIHGIIKFNSSFGGLRDPRNVSFGKALLLIPDSIKNYQSGKIPEGFLTGPRTQIGFAVLVIVVVAVLALGRRIPPVMVGIVLLATATFSPADVAFYYLVFVLPIAALVARDPNGPPGAGIFDQLAAHGDRRRAVGVCVSLAVALSIVNVAVPGQPFYVPLYGQLGAKGVVGTTPLVFTTVTWAPFLWLVTCVVIIVSYARKPARPHDSHNGPTPESDQDTAASTTSCLPNPVEESSPRGPGPICQNYTP</sequence>